<protein>
    <submittedName>
        <fullName evidence="1">Uncharacterized protein</fullName>
    </submittedName>
</protein>
<name>H6Q7V8_PYROT</name>
<sequence>MVGKIKTIGKIIGPILKWMGPPVRVYQTGEWTFFESHVSPTLVKMSQRAVSGKLGRELCFSSNAARYIKASDVVEITEDYHLVVNGITRIRLVEDACKPVEVPQFEPLAVSTLPKAQFDAAVERLLRARPFGVEVSAGERGIVLRASGRDEAEAAFAAAVRQPLEPAYVDADIFKAVRDAPLVGRVEIRLGGEPVKAEAAGRVRYKVSVIMIRAVGEVEYTVWWA</sequence>
<accession>H6Q7V8</accession>
<proteinExistence type="predicted"/>
<reference evidence="1 2" key="1">
    <citation type="journal article" date="2012" name="Stand. Genomic Sci.">
        <title>Complete genome sequence of Pyrobaculum oguniense.</title>
        <authorList>
            <person name="Bernick D.L."/>
            <person name="Karplus K."/>
            <person name="Lui L.M."/>
            <person name="Coker J.K."/>
            <person name="Murphy J.N."/>
            <person name="Chan P.P."/>
            <person name="Cozen A.E."/>
            <person name="Lowe T.M."/>
        </authorList>
    </citation>
    <scope>NUCLEOTIDE SEQUENCE [LARGE SCALE GENOMIC DNA]</scope>
    <source>
        <strain evidence="1 2">TE7</strain>
    </source>
</reference>
<gene>
    <name evidence="1" type="ordered locus">Pogu_0588</name>
</gene>
<keyword evidence="2" id="KW-1185">Reference proteome</keyword>
<evidence type="ECO:0000313" key="1">
    <source>
        <dbReference type="EMBL" id="AFA38615.1"/>
    </source>
</evidence>
<dbReference type="EMBL" id="CP003316">
    <property type="protein sequence ID" value="AFA38615.1"/>
    <property type="molecule type" value="Genomic_DNA"/>
</dbReference>
<dbReference type="Proteomes" id="UP000009062">
    <property type="component" value="Chromosome"/>
</dbReference>
<dbReference type="STRING" id="698757.Pogu_0588"/>
<dbReference type="AlphaFoldDB" id="H6Q7V8"/>
<dbReference type="eggNOG" id="arCOG12484">
    <property type="taxonomic scope" value="Archaea"/>
</dbReference>
<dbReference type="KEGG" id="pog:Pogu_0588"/>
<dbReference type="HOGENOM" id="CLU_1227699_0_0_2"/>
<evidence type="ECO:0000313" key="2">
    <source>
        <dbReference type="Proteomes" id="UP000009062"/>
    </source>
</evidence>
<organism evidence="1 2">
    <name type="scientific">Pyrobaculum oguniense (strain DSM 13380 / JCM 10595 / TE7)</name>
    <dbReference type="NCBI Taxonomy" id="698757"/>
    <lineage>
        <taxon>Archaea</taxon>
        <taxon>Thermoproteota</taxon>
        <taxon>Thermoprotei</taxon>
        <taxon>Thermoproteales</taxon>
        <taxon>Thermoproteaceae</taxon>
        <taxon>Pyrobaculum</taxon>
    </lineage>
</organism>